<reference evidence="1 2" key="1">
    <citation type="submission" date="2017-05" db="EMBL/GenBank/DDBJ databases">
        <authorList>
            <person name="Stoner T.H."/>
            <person name="Garlena R.A."/>
            <person name="Russell D.A."/>
            <person name="Pope W.H."/>
            <person name="Jacobs-Sera D."/>
            <person name="Hatfull G.F."/>
        </authorList>
    </citation>
    <scope>NUCLEOTIDE SEQUENCE [LARGE SCALE GENOMIC DNA]</scope>
</reference>
<dbReference type="RefSeq" id="YP_010012713.1">
    <property type="nucleotide sequence ID" value="NC_053505.1"/>
</dbReference>
<name>A0A222ZS77_9CAUD</name>
<dbReference type="KEGG" id="vg:63209245"/>
<accession>A0A222ZS77</accession>
<organism evidence="1 2">
    <name type="scientific">Mycobacterium phage Krypton555</name>
    <dbReference type="NCBI Taxonomy" id="2015885"/>
    <lineage>
        <taxon>Viruses</taxon>
        <taxon>Duplodnaviria</taxon>
        <taxon>Heunggongvirae</taxon>
        <taxon>Uroviricota</taxon>
        <taxon>Caudoviricetes</taxon>
        <taxon>Vilmaviridae</taxon>
        <taxon>Lclasvirinae</taxon>
        <taxon>Lumosvirus</taxon>
        <taxon>Lumosvirus krypton555</taxon>
    </lineage>
</organism>
<sequence>MFELKFIVPADDVDSAEDFDTLAEALSELAGSAYAEGLRFDVSAMDADGACGNFYRNGLDESYVGYWSVLSADA</sequence>
<proteinExistence type="predicted"/>
<dbReference type="Proteomes" id="UP000223247">
    <property type="component" value="Segment"/>
</dbReference>
<protein>
    <submittedName>
        <fullName evidence="1">Uncharacterized protein</fullName>
    </submittedName>
</protein>
<gene>
    <name evidence="1" type="primary">138</name>
    <name evidence="1" type="ORF">KRYPTON555_138</name>
</gene>
<dbReference type="EMBL" id="MF140414">
    <property type="protein sequence ID" value="ASR87162.1"/>
    <property type="molecule type" value="Genomic_DNA"/>
</dbReference>
<keyword evidence="2" id="KW-1185">Reference proteome</keyword>
<evidence type="ECO:0000313" key="2">
    <source>
        <dbReference type="Proteomes" id="UP000223247"/>
    </source>
</evidence>
<evidence type="ECO:0000313" key="1">
    <source>
        <dbReference type="EMBL" id="ASR87162.1"/>
    </source>
</evidence>
<dbReference type="GeneID" id="63209245"/>